<evidence type="ECO:0000256" key="3">
    <source>
        <dbReference type="HAMAP-Rule" id="MF_01077"/>
    </source>
</evidence>
<keyword evidence="1 3" id="KW-0963">Cytoplasm</keyword>
<evidence type="ECO:0000259" key="4">
    <source>
        <dbReference type="Pfam" id="PF02576"/>
    </source>
</evidence>
<dbReference type="NCBIfam" id="NF000929">
    <property type="entry name" value="PRK00092.2-1"/>
    <property type="match status" value="1"/>
</dbReference>
<dbReference type="InterPro" id="IPR035956">
    <property type="entry name" value="RimP_N_sf"/>
</dbReference>
<keyword evidence="7" id="KW-1185">Reference proteome</keyword>
<proteinExistence type="inferred from homology"/>
<organism evidence="6 7">
    <name type="scientific">Corticimicrobacter populi</name>
    <dbReference type="NCBI Taxonomy" id="2175229"/>
    <lineage>
        <taxon>Bacteria</taxon>
        <taxon>Pseudomonadati</taxon>
        <taxon>Pseudomonadota</taxon>
        <taxon>Betaproteobacteria</taxon>
        <taxon>Burkholderiales</taxon>
        <taxon>Alcaligenaceae</taxon>
        <taxon>Corticimicrobacter</taxon>
    </lineage>
</organism>
<evidence type="ECO:0000313" key="6">
    <source>
        <dbReference type="EMBL" id="PWF25598.1"/>
    </source>
</evidence>
<dbReference type="SUPFAM" id="SSF74942">
    <property type="entry name" value="YhbC-like, C-terminal domain"/>
    <property type="match status" value="1"/>
</dbReference>
<feature type="domain" description="Ribosome maturation factor RimP C-terminal" evidence="5">
    <location>
        <begin position="77"/>
        <end position="153"/>
    </location>
</feature>
<comment type="function">
    <text evidence="3">Required for maturation of 30S ribosomal subunits.</text>
</comment>
<dbReference type="SUPFAM" id="SSF75420">
    <property type="entry name" value="YhbC-like, N-terminal domain"/>
    <property type="match status" value="1"/>
</dbReference>
<evidence type="ECO:0000313" key="7">
    <source>
        <dbReference type="Proteomes" id="UP000245212"/>
    </source>
</evidence>
<feature type="domain" description="Ribosome maturation factor RimP N-terminal" evidence="4">
    <location>
        <begin position="9"/>
        <end position="74"/>
    </location>
</feature>
<dbReference type="PANTHER" id="PTHR33867">
    <property type="entry name" value="RIBOSOME MATURATION FACTOR RIMP"/>
    <property type="match status" value="1"/>
</dbReference>
<dbReference type="Proteomes" id="UP000245212">
    <property type="component" value="Unassembled WGS sequence"/>
</dbReference>
<name>A0A2V1K5T2_9BURK</name>
<dbReference type="AlphaFoldDB" id="A0A2V1K5T2"/>
<dbReference type="RefSeq" id="WP_109061007.1">
    <property type="nucleotide sequence ID" value="NZ_QETA01000001.1"/>
</dbReference>
<comment type="caution">
    <text evidence="6">The sequence shown here is derived from an EMBL/GenBank/DDBJ whole genome shotgun (WGS) entry which is preliminary data.</text>
</comment>
<dbReference type="EMBL" id="QETA01000001">
    <property type="protein sequence ID" value="PWF25598.1"/>
    <property type="molecule type" value="Genomic_DNA"/>
</dbReference>
<dbReference type="Pfam" id="PF17384">
    <property type="entry name" value="DUF150_C"/>
    <property type="match status" value="1"/>
</dbReference>
<comment type="similarity">
    <text evidence="3">Belongs to the RimP family.</text>
</comment>
<dbReference type="InterPro" id="IPR036847">
    <property type="entry name" value="RimP_C_sf"/>
</dbReference>
<keyword evidence="2 3" id="KW-0690">Ribosome biogenesis</keyword>
<dbReference type="InterPro" id="IPR003728">
    <property type="entry name" value="Ribosome_maturation_RimP"/>
</dbReference>
<comment type="subcellular location">
    <subcellularLocation>
        <location evidence="3">Cytoplasm</location>
    </subcellularLocation>
</comment>
<gene>
    <name evidence="3" type="primary">rimP</name>
    <name evidence="6" type="ORF">DD235_03650</name>
</gene>
<dbReference type="InterPro" id="IPR028998">
    <property type="entry name" value="RimP_C"/>
</dbReference>
<dbReference type="Gene3D" id="2.30.30.180">
    <property type="entry name" value="Ribosome maturation factor RimP, C-terminal domain"/>
    <property type="match status" value="1"/>
</dbReference>
<protein>
    <recommendedName>
        <fullName evidence="3">Ribosome maturation factor RimP</fullName>
    </recommendedName>
</protein>
<accession>A0A2V1K5T2</accession>
<evidence type="ECO:0000256" key="1">
    <source>
        <dbReference type="ARBA" id="ARBA00022490"/>
    </source>
</evidence>
<sequence>MADIFSLTEQALAGMDIELVDVERAGQGLLRVTIDTPEGVRIEHCEQVSRHLSRVYEVENVDYGRLEVSSPGTDRPLRKEADFRRFAGERVEIKLREAIDSRKVFSGILTLPETEGEAADQQGGTTFGLEFEAQKGEMQVLSFTLDDVERAKLDPVLNFKGKKR</sequence>
<dbReference type="GO" id="GO:0006412">
    <property type="term" value="P:translation"/>
    <property type="evidence" value="ECO:0007669"/>
    <property type="project" value="TreeGrafter"/>
</dbReference>
<dbReference type="GO" id="GO:0005829">
    <property type="term" value="C:cytosol"/>
    <property type="evidence" value="ECO:0007669"/>
    <property type="project" value="TreeGrafter"/>
</dbReference>
<dbReference type="Pfam" id="PF02576">
    <property type="entry name" value="RimP_N"/>
    <property type="match status" value="1"/>
</dbReference>
<evidence type="ECO:0000259" key="5">
    <source>
        <dbReference type="Pfam" id="PF17384"/>
    </source>
</evidence>
<dbReference type="PANTHER" id="PTHR33867:SF1">
    <property type="entry name" value="RIBOSOME MATURATION FACTOR RIMP"/>
    <property type="match status" value="1"/>
</dbReference>
<dbReference type="CDD" id="cd01734">
    <property type="entry name" value="YlxS_C"/>
    <property type="match status" value="1"/>
</dbReference>
<reference evidence="7" key="1">
    <citation type="submission" date="2018-05" db="EMBL/GenBank/DDBJ databases">
        <authorList>
            <person name="Li Y."/>
        </authorList>
    </citation>
    <scope>NUCLEOTIDE SEQUENCE [LARGE SCALE GENOMIC DNA]</scope>
    <source>
        <strain evidence="7">3d-2-2</strain>
    </source>
</reference>
<evidence type="ECO:0000256" key="2">
    <source>
        <dbReference type="ARBA" id="ARBA00022517"/>
    </source>
</evidence>
<dbReference type="Gene3D" id="3.30.300.70">
    <property type="entry name" value="RimP-like superfamily, N-terminal"/>
    <property type="match status" value="1"/>
</dbReference>
<dbReference type="HAMAP" id="MF_01077">
    <property type="entry name" value="RimP"/>
    <property type="match status" value="1"/>
</dbReference>
<dbReference type="InterPro" id="IPR028989">
    <property type="entry name" value="RimP_N"/>
</dbReference>
<dbReference type="GO" id="GO:0000028">
    <property type="term" value="P:ribosomal small subunit assembly"/>
    <property type="evidence" value="ECO:0007669"/>
    <property type="project" value="TreeGrafter"/>
</dbReference>